<dbReference type="InterPro" id="IPR002110">
    <property type="entry name" value="Ankyrin_rpt"/>
</dbReference>
<dbReference type="SUPFAM" id="SSF48403">
    <property type="entry name" value="Ankyrin repeat"/>
    <property type="match status" value="1"/>
</dbReference>
<feature type="chain" id="PRO_5023102638" evidence="2">
    <location>
        <begin position="22"/>
        <end position="167"/>
    </location>
</feature>
<dbReference type="PROSITE" id="PS50088">
    <property type="entry name" value="ANK_REPEAT"/>
    <property type="match status" value="1"/>
</dbReference>
<feature type="repeat" description="ANK" evidence="1">
    <location>
        <begin position="60"/>
        <end position="92"/>
    </location>
</feature>
<evidence type="ECO:0000256" key="1">
    <source>
        <dbReference type="PROSITE-ProRule" id="PRU00023"/>
    </source>
</evidence>
<proteinExistence type="predicted"/>
<dbReference type="EMBL" id="VRLR01000002">
    <property type="protein sequence ID" value="TXK82146.1"/>
    <property type="molecule type" value="Genomic_DNA"/>
</dbReference>
<dbReference type="PROSITE" id="PS50297">
    <property type="entry name" value="ANK_REP_REGION"/>
    <property type="match status" value="1"/>
</dbReference>
<evidence type="ECO:0000256" key="2">
    <source>
        <dbReference type="SAM" id="SignalP"/>
    </source>
</evidence>
<gene>
    <name evidence="3" type="ORF">FU839_04465</name>
</gene>
<keyword evidence="4" id="KW-1185">Reference proteome</keyword>
<name>A0A5C8LXY7_9GAMM</name>
<protein>
    <submittedName>
        <fullName evidence="3">Ankyrin repeat domain-containing protein</fullName>
    </submittedName>
</protein>
<dbReference type="OrthoDB" id="307920at2"/>
<dbReference type="PANTHER" id="PTHR24183">
    <property type="entry name" value="FIBRONECTIN TYPE 3 AND ANKYRIN REPEAT DOMAINS PROTEIN 1"/>
    <property type="match status" value="1"/>
</dbReference>
<evidence type="ECO:0000313" key="4">
    <source>
        <dbReference type="Proteomes" id="UP000321814"/>
    </source>
</evidence>
<dbReference type="Gene3D" id="1.25.40.20">
    <property type="entry name" value="Ankyrin repeat-containing domain"/>
    <property type="match status" value="1"/>
</dbReference>
<organism evidence="3 4">
    <name type="scientific">Rheinheimera tangshanensis</name>
    <dbReference type="NCBI Taxonomy" id="400153"/>
    <lineage>
        <taxon>Bacteria</taxon>
        <taxon>Pseudomonadati</taxon>
        <taxon>Pseudomonadota</taxon>
        <taxon>Gammaproteobacteria</taxon>
        <taxon>Chromatiales</taxon>
        <taxon>Chromatiaceae</taxon>
        <taxon>Rheinheimera</taxon>
    </lineage>
</organism>
<sequence>MRLLLLSLMLLSTMLSSEEQASDPLEQLTSYFFAAARTGDVVVLNEFLKQGFPVDQRNSQSYTALMVATYAGQQQAVELLLQQGADACLRDKRGHTAMMGAIVKAEWTIGKILYPIDCKEDKSVDAKTPVTDKEKMTVAQFAAVFGQSEKLQQLAEDIQAKQQASRD</sequence>
<accession>A0A5C8LXY7</accession>
<keyword evidence="1" id="KW-0040">ANK repeat</keyword>
<dbReference type="Proteomes" id="UP000321814">
    <property type="component" value="Unassembled WGS sequence"/>
</dbReference>
<dbReference type="PANTHER" id="PTHR24183:SF1">
    <property type="entry name" value="FIBRONECTIN TYPE 3 AND ANKYRIN REPEAT DOMAINS PROTEIN 1"/>
    <property type="match status" value="1"/>
</dbReference>
<evidence type="ECO:0000313" key="3">
    <source>
        <dbReference type="EMBL" id="TXK82146.1"/>
    </source>
</evidence>
<dbReference type="AlphaFoldDB" id="A0A5C8LXY7"/>
<feature type="signal peptide" evidence="2">
    <location>
        <begin position="1"/>
        <end position="21"/>
    </location>
</feature>
<dbReference type="Pfam" id="PF12796">
    <property type="entry name" value="Ank_2"/>
    <property type="match status" value="1"/>
</dbReference>
<dbReference type="RefSeq" id="WP_053423039.1">
    <property type="nucleotide sequence ID" value="NZ_BAAAGC010000017.1"/>
</dbReference>
<keyword evidence="2" id="KW-0732">Signal</keyword>
<reference evidence="3 4" key="1">
    <citation type="submission" date="2019-08" db="EMBL/GenBank/DDBJ databases">
        <title>Draft genome analysis of Rheinheimera tangshanensis isolated from the roots of fresh rice plants (Oryza sativa).</title>
        <authorList>
            <person name="Yu Q."/>
            <person name="Qi Y."/>
            <person name="Zhang H."/>
            <person name="Pu J."/>
        </authorList>
    </citation>
    <scope>NUCLEOTIDE SEQUENCE [LARGE SCALE GENOMIC DNA]</scope>
    <source>
        <strain evidence="3 4">JA3-B52</strain>
    </source>
</reference>
<dbReference type="InterPro" id="IPR036770">
    <property type="entry name" value="Ankyrin_rpt-contain_sf"/>
</dbReference>
<comment type="caution">
    <text evidence="3">The sequence shown here is derived from an EMBL/GenBank/DDBJ whole genome shotgun (WGS) entry which is preliminary data.</text>
</comment>